<accession>A0ABS1JRL4</accession>
<organism evidence="2 3">
    <name type="scientific">Ramlibacter alkalitolerans</name>
    <dbReference type="NCBI Taxonomy" id="2039631"/>
    <lineage>
        <taxon>Bacteria</taxon>
        <taxon>Pseudomonadati</taxon>
        <taxon>Pseudomonadota</taxon>
        <taxon>Betaproteobacteria</taxon>
        <taxon>Burkholderiales</taxon>
        <taxon>Comamonadaceae</taxon>
        <taxon>Ramlibacter</taxon>
    </lineage>
</organism>
<evidence type="ECO:0000313" key="2">
    <source>
        <dbReference type="EMBL" id="MBL0426481.1"/>
    </source>
</evidence>
<evidence type="ECO:0000313" key="3">
    <source>
        <dbReference type="Proteomes" id="UP000622707"/>
    </source>
</evidence>
<evidence type="ECO:0008006" key="4">
    <source>
        <dbReference type="Google" id="ProtNLM"/>
    </source>
</evidence>
<name>A0ABS1JRL4_9BURK</name>
<feature type="coiled-coil region" evidence="1">
    <location>
        <begin position="19"/>
        <end position="65"/>
    </location>
</feature>
<keyword evidence="1" id="KW-0175">Coiled coil</keyword>
<protein>
    <recommendedName>
        <fullName evidence="4">DUF1732 domain-containing protein</fullName>
    </recommendedName>
</protein>
<sequence>MYEGAHSHAAGEHALREGLARLEATLARCQQQVAEARRLHGAPGAEAMVRTATLLTEEIDRLRAQLA</sequence>
<dbReference type="EMBL" id="JAEQND010000008">
    <property type="protein sequence ID" value="MBL0426481.1"/>
    <property type="molecule type" value="Genomic_DNA"/>
</dbReference>
<reference evidence="2 3" key="1">
    <citation type="journal article" date="2017" name="Int. J. Syst. Evol. Microbiol.">
        <title>Ramlibacter alkalitolerans sp. nov., alkali-tolerant bacterium isolated from soil of ginseng.</title>
        <authorList>
            <person name="Lee D.H."/>
            <person name="Cha C.J."/>
        </authorList>
    </citation>
    <scope>NUCLEOTIDE SEQUENCE [LARGE SCALE GENOMIC DNA]</scope>
    <source>
        <strain evidence="2 3">KACC 19305</strain>
    </source>
</reference>
<evidence type="ECO:0000256" key="1">
    <source>
        <dbReference type="SAM" id="Coils"/>
    </source>
</evidence>
<proteinExistence type="predicted"/>
<dbReference type="Proteomes" id="UP000622707">
    <property type="component" value="Unassembled WGS sequence"/>
</dbReference>
<gene>
    <name evidence="2" type="ORF">JI746_15310</name>
</gene>
<dbReference type="RefSeq" id="WP_201690643.1">
    <property type="nucleotide sequence ID" value="NZ_JAEQND010000008.1"/>
</dbReference>
<comment type="caution">
    <text evidence="2">The sequence shown here is derived from an EMBL/GenBank/DDBJ whole genome shotgun (WGS) entry which is preliminary data.</text>
</comment>
<keyword evidence="3" id="KW-1185">Reference proteome</keyword>